<dbReference type="CDD" id="cd12087">
    <property type="entry name" value="TM_EGFR-like"/>
    <property type="match status" value="1"/>
</dbReference>
<organism evidence="6 7">
    <name type="scientific">Didymella rabiei</name>
    <name type="common">Chickpea ascochyta blight fungus</name>
    <name type="synonym">Mycosphaerella rabiei</name>
    <dbReference type="NCBI Taxonomy" id="5454"/>
    <lineage>
        <taxon>Eukaryota</taxon>
        <taxon>Fungi</taxon>
        <taxon>Dikarya</taxon>
        <taxon>Ascomycota</taxon>
        <taxon>Pezizomycotina</taxon>
        <taxon>Dothideomycetes</taxon>
        <taxon>Pleosporomycetidae</taxon>
        <taxon>Pleosporales</taxon>
        <taxon>Pleosporineae</taxon>
        <taxon>Didymellaceae</taxon>
        <taxon>Ascochyta</taxon>
    </lineage>
</organism>
<evidence type="ECO:0000256" key="1">
    <source>
        <dbReference type="ARBA" id="ARBA00022737"/>
    </source>
</evidence>
<evidence type="ECO:0000313" key="7">
    <source>
        <dbReference type="Proteomes" id="UP000076837"/>
    </source>
</evidence>
<sequence length="648" mass="70704">MQLILLTAILAVTTAQQNPPDPIKDFCRRHQHQTCIIDSKLYIDGGKVFYGGSVESDSVAQQNTRLLWEDVRDTNNQYMFPTQYKNLSKDVNVPSVSGGALWPDTSNKLFYLFGGEYNEVTDVQTFTSLWLFDVIYNTWNKSSASDGSQAGISWPAFGAAAVSDVGIAYYYGGYLSNKTVPGWSDKPMMLNSLTSYDMNTRSWSNHTYDRTPRAEGLLHFLPASAAGMLVYFGGVETNLTGGISFANMSQIQLFDINDNKWYTQSASGEVPDPRRGACAGVIWAEDRSSYNFYVWGGVAANGSAFEEAYILTLPSFQWTRIHPAPPATVPNYGGKGWSSCDVIRNSQMIIMSGATTNRSIVECHVPNMGGQSGLLLGQESVEVENWWHAVRSDVNRYRVPDKIVELIGGNADGSATKTAPVQGWATPSLAGYWRGTMVINSRTATRTVAATPTAEQPTSQPPSRKTNVGAIAGGTVGGVVALAGIIALIFICLRRRRKQAMHDQAERNPSTGPNLHGPDMAPKHFAHASISQSSTMFASMAQSPTYSPQASPPPPSTWHGEQNSYQTSPPHQHQNSEWAQQGNQSYLQPYYPPPPDPSQSPARKSPYEISVELPEVRSPANAEMSDVRSPIGSQAPDLTIPVPVRGVL</sequence>
<feature type="chain" id="PRO_5043601678" evidence="5">
    <location>
        <begin position="16"/>
        <end position="648"/>
    </location>
</feature>
<name>A0A163BJZ0_DIDRA</name>
<dbReference type="AlphaFoldDB" id="A0A163BJZ0"/>
<gene>
    <name evidence="6" type="ORF">ST47_g7048</name>
</gene>
<evidence type="ECO:0000256" key="4">
    <source>
        <dbReference type="SAM" id="Phobius"/>
    </source>
</evidence>
<evidence type="ECO:0000313" key="6">
    <source>
        <dbReference type="EMBL" id="KZM21812.1"/>
    </source>
</evidence>
<evidence type="ECO:0000256" key="3">
    <source>
        <dbReference type="SAM" id="MobiDB-lite"/>
    </source>
</evidence>
<reference evidence="6 7" key="1">
    <citation type="journal article" date="2016" name="Sci. Rep.">
        <title>Draft genome sequencing and secretome analysis of fungal phytopathogen Ascochyta rabiei provides insight into the necrotrophic effector repertoire.</title>
        <authorList>
            <person name="Verma S."/>
            <person name="Gazara R.K."/>
            <person name="Nizam S."/>
            <person name="Parween S."/>
            <person name="Chattopadhyay D."/>
            <person name="Verma P.K."/>
        </authorList>
    </citation>
    <scope>NUCLEOTIDE SEQUENCE [LARGE SCALE GENOMIC DNA]</scope>
    <source>
        <strain evidence="6 7">ArDII</strain>
    </source>
</reference>
<evidence type="ECO:0000256" key="2">
    <source>
        <dbReference type="ARBA" id="ARBA00023004"/>
    </source>
</evidence>
<feature type="compositionally biased region" description="Polar residues" evidence="3">
    <location>
        <begin position="559"/>
        <end position="583"/>
    </location>
</feature>
<feature type="signal peptide" evidence="5">
    <location>
        <begin position="1"/>
        <end position="15"/>
    </location>
</feature>
<dbReference type="SUPFAM" id="SSF50965">
    <property type="entry name" value="Galactose oxidase, central domain"/>
    <property type="match status" value="1"/>
</dbReference>
<evidence type="ECO:0000256" key="5">
    <source>
        <dbReference type="SAM" id="SignalP"/>
    </source>
</evidence>
<dbReference type="InterPro" id="IPR011043">
    <property type="entry name" value="Gal_Oxase/kelch_b-propeller"/>
</dbReference>
<accession>A0A163BJZ0</accession>
<feature type="compositionally biased region" description="Polar residues" evidence="3">
    <location>
        <begin position="455"/>
        <end position="466"/>
    </location>
</feature>
<dbReference type="PANTHER" id="PTHR47435:SF4">
    <property type="entry name" value="KELCH REPEAT PROTEIN (AFU_ORTHOLOGUE AFUA_5G12780)"/>
    <property type="match status" value="1"/>
</dbReference>
<keyword evidence="4" id="KW-1133">Transmembrane helix</keyword>
<dbReference type="OrthoDB" id="10251809at2759"/>
<dbReference type="PANTHER" id="PTHR47435">
    <property type="entry name" value="KELCH REPEAT PROTEIN (AFU_ORTHOLOGUE AFUA_5G12780)"/>
    <property type="match status" value="1"/>
</dbReference>
<dbReference type="Gene3D" id="2.120.10.80">
    <property type="entry name" value="Kelch-type beta propeller"/>
    <property type="match status" value="1"/>
</dbReference>
<keyword evidence="4" id="KW-0472">Membrane</keyword>
<dbReference type="Pfam" id="PF24681">
    <property type="entry name" value="Kelch_KLHDC2_KLHL20_DRC7"/>
    <property type="match status" value="1"/>
</dbReference>
<feature type="region of interest" description="Disordered" evidence="3">
    <location>
        <begin position="446"/>
        <end position="466"/>
    </location>
</feature>
<protein>
    <submittedName>
        <fullName evidence="6">Uncharacterized protein</fullName>
    </submittedName>
</protein>
<dbReference type="Proteomes" id="UP000076837">
    <property type="component" value="Unassembled WGS sequence"/>
</dbReference>
<keyword evidence="4" id="KW-0812">Transmembrane</keyword>
<feature type="region of interest" description="Disordered" evidence="3">
    <location>
        <begin position="539"/>
        <end position="648"/>
    </location>
</feature>
<dbReference type="InterPro" id="IPR015915">
    <property type="entry name" value="Kelch-typ_b-propeller"/>
</dbReference>
<keyword evidence="7" id="KW-1185">Reference proteome</keyword>
<comment type="caution">
    <text evidence="6">The sequence shown here is derived from an EMBL/GenBank/DDBJ whole genome shotgun (WGS) entry which is preliminary data.</text>
</comment>
<dbReference type="EMBL" id="JYNV01000240">
    <property type="protein sequence ID" value="KZM21812.1"/>
    <property type="molecule type" value="Genomic_DNA"/>
</dbReference>
<keyword evidence="5" id="KW-0732">Signal</keyword>
<feature type="region of interest" description="Disordered" evidence="3">
    <location>
        <begin position="502"/>
        <end position="522"/>
    </location>
</feature>
<proteinExistence type="predicted"/>
<feature type="transmembrane region" description="Helical" evidence="4">
    <location>
        <begin position="468"/>
        <end position="493"/>
    </location>
</feature>
<keyword evidence="1" id="KW-0677">Repeat</keyword>
<dbReference type="GO" id="GO:0019760">
    <property type="term" value="P:glucosinolate metabolic process"/>
    <property type="evidence" value="ECO:0007669"/>
    <property type="project" value="UniProtKB-ARBA"/>
</dbReference>
<dbReference type="STRING" id="5454.A0A163BJZ0"/>
<keyword evidence="2" id="KW-0408">Iron</keyword>